<name>A0A450X737_9GAMM</name>
<reference evidence="1" key="1">
    <citation type="submission" date="2019-02" db="EMBL/GenBank/DDBJ databases">
        <authorList>
            <person name="Gruber-Vodicka R. H."/>
            <person name="Seah K. B. B."/>
        </authorList>
    </citation>
    <scope>NUCLEOTIDE SEQUENCE</scope>
    <source>
        <strain evidence="1">BECK_BY7</strain>
    </source>
</reference>
<gene>
    <name evidence="1" type="ORF">BECKLFY1418C_GA0070996_12173</name>
</gene>
<dbReference type="AlphaFoldDB" id="A0A450X737"/>
<dbReference type="EMBL" id="CAADFN010000217">
    <property type="protein sequence ID" value="VFK25117.1"/>
    <property type="molecule type" value="Genomic_DNA"/>
</dbReference>
<proteinExistence type="predicted"/>
<sequence>METAEIVLCNIAKNCKGELYETVAEDLFFDRFPQYENDGMPEEYVWPDIFDVYKAMGHEIPHCCAKTRQQ</sequence>
<organism evidence="1">
    <name type="scientific">Candidatus Kentrum sp. LFY</name>
    <dbReference type="NCBI Taxonomy" id="2126342"/>
    <lineage>
        <taxon>Bacteria</taxon>
        <taxon>Pseudomonadati</taxon>
        <taxon>Pseudomonadota</taxon>
        <taxon>Gammaproteobacteria</taxon>
        <taxon>Candidatus Kentrum</taxon>
    </lineage>
</organism>
<protein>
    <submittedName>
        <fullName evidence="1">Uncharacterized protein</fullName>
    </submittedName>
</protein>
<accession>A0A450X737</accession>
<evidence type="ECO:0000313" key="1">
    <source>
        <dbReference type="EMBL" id="VFK25117.1"/>
    </source>
</evidence>